<keyword evidence="2" id="KW-1185">Reference proteome</keyword>
<evidence type="ECO:0000313" key="2">
    <source>
        <dbReference type="Proteomes" id="UP000692954"/>
    </source>
</evidence>
<proteinExistence type="predicted"/>
<reference evidence="1" key="1">
    <citation type="submission" date="2021-01" db="EMBL/GenBank/DDBJ databases">
        <authorList>
            <consortium name="Genoscope - CEA"/>
            <person name="William W."/>
        </authorList>
    </citation>
    <scope>NUCLEOTIDE SEQUENCE</scope>
</reference>
<dbReference type="EMBL" id="CAJJDN010000031">
    <property type="protein sequence ID" value="CAD8074046.1"/>
    <property type="molecule type" value="Genomic_DNA"/>
</dbReference>
<comment type="caution">
    <text evidence="1">The sequence shown here is derived from an EMBL/GenBank/DDBJ whole genome shotgun (WGS) entry which is preliminary data.</text>
</comment>
<sequence>MLDATYAEICFNYKPKTKNTTPQIQKNNTTFKTKQDVYDYIDKIQVQAKLPPIEHEFYLNSFRSSNFNKYKPISCSRSVLVQKQTKNIRLHSLISEISNTFEEGILKTQEIQDSYSKEKKKLSDQQSKYSKLLQSLESKNHITNSNWKNLMKHHFRNFNEYMDNALKDIKDEKHYVYSHQISTRHHYLFVDNEIRRNFLRRRQFRN</sequence>
<dbReference type="AlphaFoldDB" id="A0A8S1MBQ8"/>
<evidence type="ECO:0000313" key="1">
    <source>
        <dbReference type="EMBL" id="CAD8074046.1"/>
    </source>
</evidence>
<accession>A0A8S1MBQ8</accession>
<dbReference type="Proteomes" id="UP000692954">
    <property type="component" value="Unassembled WGS sequence"/>
</dbReference>
<protein>
    <submittedName>
        <fullName evidence="1">Uncharacterized protein</fullName>
    </submittedName>
</protein>
<dbReference type="OrthoDB" id="288422at2759"/>
<name>A0A8S1MBQ8_9CILI</name>
<organism evidence="1 2">
    <name type="scientific">Paramecium sonneborni</name>
    <dbReference type="NCBI Taxonomy" id="65129"/>
    <lineage>
        <taxon>Eukaryota</taxon>
        <taxon>Sar</taxon>
        <taxon>Alveolata</taxon>
        <taxon>Ciliophora</taxon>
        <taxon>Intramacronucleata</taxon>
        <taxon>Oligohymenophorea</taxon>
        <taxon>Peniculida</taxon>
        <taxon>Parameciidae</taxon>
        <taxon>Paramecium</taxon>
    </lineage>
</organism>
<gene>
    <name evidence="1" type="ORF">PSON_ATCC_30995.1.T0310288</name>
</gene>